<feature type="compositionally biased region" description="Basic and acidic residues" evidence="1">
    <location>
        <begin position="217"/>
        <end position="236"/>
    </location>
</feature>
<keyword evidence="4" id="KW-1185">Reference proteome</keyword>
<dbReference type="GO" id="GO:0003676">
    <property type="term" value="F:nucleic acid binding"/>
    <property type="evidence" value="ECO:0007669"/>
    <property type="project" value="InterPro"/>
</dbReference>
<reference evidence="3" key="1">
    <citation type="journal article" date="2012" name="Nat. Biotechnol.">
        <title>Draft genome sequence of pigeonpea (Cajanus cajan), an orphan legume crop of resource-poor farmers.</title>
        <authorList>
            <person name="Varshney R.K."/>
            <person name="Chen W."/>
            <person name="Li Y."/>
            <person name="Bharti A.K."/>
            <person name="Saxena R.K."/>
            <person name="Schlueter J.A."/>
            <person name="Donoghue M.T."/>
            <person name="Azam S."/>
            <person name="Fan G."/>
            <person name="Whaley A.M."/>
            <person name="Farmer A.D."/>
            <person name="Sheridan J."/>
            <person name="Iwata A."/>
            <person name="Tuteja R."/>
            <person name="Penmetsa R.V."/>
            <person name="Wu W."/>
            <person name="Upadhyaya H.D."/>
            <person name="Yang S.P."/>
            <person name="Shah T."/>
            <person name="Saxena K.B."/>
            <person name="Michael T."/>
            <person name="McCombie W.R."/>
            <person name="Yang B."/>
            <person name="Zhang G."/>
            <person name="Yang H."/>
            <person name="Wang J."/>
            <person name="Spillane C."/>
            <person name="Cook D.R."/>
            <person name="May G.D."/>
            <person name="Xu X."/>
            <person name="Jackson S.A."/>
        </authorList>
    </citation>
    <scope>NUCLEOTIDE SEQUENCE [LARGE SCALE GENOMIC DNA]</scope>
</reference>
<dbReference type="PROSITE" id="PS50994">
    <property type="entry name" value="INTEGRASE"/>
    <property type="match status" value="1"/>
</dbReference>
<dbReference type="Gene3D" id="3.30.420.10">
    <property type="entry name" value="Ribonuclease H-like superfamily/Ribonuclease H"/>
    <property type="match status" value="1"/>
</dbReference>
<dbReference type="PANTHER" id="PTHR11439">
    <property type="entry name" value="GAG-POL-RELATED RETROTRANSPOSON"/>
    <property type="match status" value="1"/>
</dbReference>
<evidence type="ECO:0000259" key="2">
    <source>
        <dbReference type="PROSITE" id="PS50994"/>
    </source>
</evidence>
<name>A0A151UEN7_CAJCA</name>
<comment type="caution">
    <text evidence="3">The sequence shown here is derived from an EMBL/GenBank/DDBJ whole genome shotgun (WGS) entry which is preliminary data.</text>
</comment>
<dbReference type="Pfam" id="PF25597">
    <property type="entry name" value="SH3_retrovirus"/>
    <property type="match status" value="1"/>
</dbReference>
<dbReference type="AlphaFoldDB" id="A0A151UEN7"/>
<dbReference type="SUPFAM" id="SSF53098">
    <property type="entry name" value="Ribonuclease H-like"/>
    <property type="match status" value="1"/>
</dbReference>
<feature type="region of interest" description="Disordered" evidence="1">
    <location>
        <begin position="207"/>
        <end position="239"/>
    </location>
</feature>
<gene>
    <name evidence="3" type="ORF">KK1_048479</name>
</gene>
<feature type="non-terminal residue" evidence="3">
    <location>
        <position position="1"/>
    </location>
</feature>
<protein>
    <submittedName>
        <fullName evidence="3">Copia protein</fullName>
    </submittedName>
</protein>
<dbReference type="EMBL" id="AGCT01032989">
    <property type="protein sequence ID" value="KYP77772.1"/>
    <property type="molecule type" value="Genomic_DNA"/>
</dbReference>
<evidence type="ECO:0000313" key="4">
    <source>
        <dbReference type="Proteomes" id="UP000075243"/>
    </source>
</evidence>
<sequence>CLITKEDNIWLWHRRAAHMHMDHLKKLCRMELVIGLPKLKFSKDKLCDACQKGKQVKASFKSKNQISTARPLQLIHMDLFGPSRTMSLGGNYYGLIMVDDYSRFTWAMFLANKSEAFNSFKKFAKLVQNEKNTNITSIRSDHGEQLGKFDAKADEAIFLGYSTNSKAYRVYNKRTLVVEESVHVVFDETNNQETKQTEIEDLTDLLDQPPLESEPSEMPKESESIETTRKTSEQFPKEWNTSKDLSTENIIGSIGKGVLTRRSIKNICNNMLKRILKYLRGTINVGLRYPKGVSLSLIGYSDSDYAGCRLDRKRASGTCHLLGSALVSWHSKKQACVVLSTAEAEYIAVGSCCSQILWMKQELKDYGSELNKIPLRCDNTSSINLTKSPILHSRTKHIETRHHFLRDHVQKNNCVVEFVETNKQLADIFTKPLPKERFNQLRIELGIVNESCLN</sequence>
<dbReference type="InterPro" id="IPR025724">
    <property type="entry name" value="GAG-pre-integrase_dom"/>
</dbReference>
<evidence type="ECO:0000313" key="3">
    <source>
        <dbReference type="EMBL" id="KYP77772.1"/>
    </source>
</evidence>
<dbReference type="Gramene" id="C.cajan_46183.t">
    <property type="protein sequence ID" value="C.cajan_46183.t"/>
    <property type="gene ID" value="C.cajan_46183"/>
</dbReference>
<feature type="domain" description="Integrase catalytic" evidence="2">
    <location>
        <begin position="67"/>
        <end position="227"/>
    </location>
</feature>
<dbReference type="CDD" id="cd09272">
    <property type="entry name" value="RNase_HI_RT_Ty1"/>
    <property type="match status" value="1"/>
</dbReference>
<dbReference type="InterPro" id="IPR036397">
    <property type="entry name" value="RNaseH_sf"/>
</dbReference>
<proteinExistence type="predicted"/>
<dbReference type="InterPro" id="IPR001584">
    <property type="entry name" value="Integrase_cat-core"/>
</dbReference>
<dbReference type="Proteomes" id="UP000075243">
    <property type="component" value="Unassembled WGS sequence"/>
</dbReference>
<dbReference type="Pfam" id="PF13976">
    <property type="entry name" value="gag_pre-integrs"/>
    <property type="match status" value="1"/>
</dbReference>
<organism evidence="3 4">
    <name type="scientific">Cajanus cajan</name>
    <name type="common">Pigeon pea</name>
    <name type="synonym">Cajanus indicus</name>
    <dbReference type="NCBI Taxonomy" id="3821"/>
    <lineage>
        <taxon>Eukaryota</taxon>
        <taxon>Viridiplantae</taxon>
        <taxon>Streptophyta</taxon>
        <taxon>Embryophyta</taxon>
        <taxon>Tracheophyta</taxon>
        <taxon>Spermatophyta</taxon>
        <taxon>Magnoliopsida</taxon>
        <taxon>eudicotyledons</taxon>
        <taxon>Gunneridae</taxon>
        <taxon>Pentapetalae</taxon>
        <taxon>rosids</taxon>
        <taxon>fabids</taxon>
        <taxon>Fabales</taxon>
        <taxon>Fabaceae</taxon>
        <taxon>Papilionoideae</taxon>
        <taxon>50 kb inversion clade</taxon>
        <taxon>NPAAA clade</taxon>
        <taxon>indigoferoid/millettioid clade</taxon>
        <taxon>Phaseoleae</taxon>
        <taxon>Cajanus</taxon>
    </lineage>
</organism>
<dbReference type="InterPro" id="IPR012337">
    <property type="entry name" value="RNaseH-like_sf"/>
</dbReference>
<dbReference type="OMA" id="WAMFLAN"/>
<evidence type="ECO:0000256" key="1">
    <source>
        <dbReference type="SAM" id="MobiDB-lite"/>
    </source>
</evidence>
<dbReference type="InterPro" id="IPR057670">
    <property type="entry name" value="SH3_retrovirus"/>
</dbReference>
<dbReference type="PANTHER" id="PTHR11439:SF442">
    <property type="entry name" value="CYSTEINE-RICH RLK (RECEPTOR-LIKE PROTEIN KINASE) 8"/>
    <property type="match status" value="1"/>
</dbReference>
<dbReference type="GO" id="GO:0015074">
    <property type="term" value="P:DNA integration"/>
    <property type="evidence" value="ECO:0007669"/>
    <property type="project" value="InterPro"/>
</dbReference>
<accession>A0A151UEN7</accession>